<protein>
    <recommendedName>
        <fullName evidence="4">DUF1579 domain-containing protein</fullName>
    </recommendedName>
</protein>
<dbReference type="RefSeq" id="WP_146573507.1">
    <property type="nucleotide sequence ID" value="NZ_CP042306.1"/>
</dbReference>
<proteinExistence type="predicted"/>
<dbReference type="Proteomes" id="UP000315673">
    <property type="component" value="Chromosome"/>
</dbReference>
<feature type="chain" id="PRO_5022875444" description="DUF1579 domain-containing protein" evidence="1">
    <location>
        <begin position="22"/>
        <end position="178"/>
    </location>
</feature>
<evidence type="ECO:0000313" key="2">
    <source>
        <dbReference type="EMBL" id="QDZ08705.1"/>
    </source>
</evidence>
<dbReference type="KEGG" id="spai:FPZ24_15540"/>
<dbReference type="OrthoDB" id="8902597at2"/>
<keyword evidence="3" id="KW-1185">Reference proteome</keyword>
<dbReference type="AlphaFoldDB" id="A0A5B8LM20"/>
<evidence type="ECO:0008006" key="4">
    <source>
        <dbReference type="Google" id="ProtNLM"/>
    </source>
</evidence>
<organism evidence="2 3">
    <name type="scientific">Sphingomonas panacisoli</name>
    <dbReference type="NCBI Taxonomy" id="1813879"/>
    <lineage>
        <taxon>Bacteria</taxon>
        <taxon>Pseudomonadati</taxon>
        <taxon>Pseudomonadota</taxon>
        <taxon>Alphaproteobacteria</taxon>
        <taxon>Sphingomonadales</taxon>
        <taxon>Sphingomonadaceae</taxon>
        <taxon>Sphingomonas</taxon>
    </lineage>
</organism>
<evidence type="ECO:0000256" key="1">
    <source>
        <dbReference type="SAM" id="SignalP"/>
    </source>
</evidence>
<dbReference type="EMBL" id="CP042306">
    <property type="protein sequence ID" value="QDZ08705.1"/>
    <property type="molecule type" value="Genomic_DNA"/>
</dbReference>
<name>A0A5B8LM20_9SPHN</name>
<reference evidence="2 3" key="1">
    <citation type="submission" date="2019-07" db="EMBL/GenBank/DDBJ databases">
        <title>Full genome sequence of Sphingomonas sp. 4R-6-7(HKS19).</title>
        <authorList>
            <person name="Im W.-T."/>
        </authorList>
    </citation>
    <scope>NUCLEOTIDE SEQUENCE [LARGE SCALE GENOMIC DNA]</scope>
    <source>
        <strain evidence="2 3">HKS19</strain>
    </source>
</reference>
<keyword evidence="1" id="KW-0732">Signal</keyword>
<accession>A0A5B8LM20</accession>
<gene>
    <name evidence="2" type="ORF">FPZ24_15540</name>
</gene>
<feature type="signal peptide" evidence="1">
    <location>
        <begin position="1"/>
        <end position="21"/>
    </location>
</feature>
<evidence type="ECO:0000313" key="3">
    <source>
        <dbReference type="Proteomes" id="UP000315673"/>
    </source>
</evidence>
<sequence>MVRILATLVVGLAPCWANGLAAQTTPATPPAPCTSAERKQLDFWVGKWDVYPTGGQKLVAHSLIEKLYDGCAIRENWMPLKGTDGGSLSAYDPKTRKWHQTWVDASGATVKFDGGWDGSKMVIDGMWADVLGPGKDAIVRMSYWRQADGSVRQVGVTTVDAGKTWQPSFDFTYKPAAS</sequence>